<dbReference type="RefSeq" id="WP_264138186.1">
    <property type="nucleotide sequence ID" value="NZ_JAOYOD010000001.1"/>
</dbReference>
<accession>A0ABT3CUP6</accession>
<evidence type="ECO:0000256" key="5">
    <source>
        <dbReference type="PIRNR" id="PIRNR026534"/>
    </source>
</evidence>
<evidence type="ECO:0000256" key="3">
    <source>
        <dbReference type="ARBA" id="ARBA00022801"/>
    </source>
</evidence>
<feature type="chain" id="PRO_5046585755" evidence="6">
    <location>
        <begin position="25"/>
        <end position="339"/>
    </location>
</feature>
<evidence type="ECO:0000256" key="4">
    <source>
        <dbReference type="ARBA" id="ARBA00023295"/>
    </source>
</evidence>
<dbReference type="PANTHER" id="PTHR43301:SF3">
    <property type="entry name" value="ARABINAN ENDO-1,5-ALPHA-L-ARABINOSIDASE A-RELATED"/>
    <property type="match status" value="1"/>
</dbReference>
<comment type="caution">
    <text evidence="7">The sequence shown here is derived from an EMBL/GenBank/DDBJ whole genome shotgun (WGS) entry which is preliminary data.</text>
</comment>
<dbReference type="Pfam" id="PF04616">
    <property type="entry name" value="Glyco_hydro_43"/>
    <property type="match status" value="1"/>
</dbReference>
<protein>
    <submittedName>
        <fullName evidence="7">Family 43 glycosylhydrolase</fullName>
    </submittedName>
</protein>
<dbReference type="InterPro" id="IPR016840">
    <property type="entry name" value="Glyco_hydro_43_endo_a_Ara-ase"/>
</dbReference>
<evidence type="ECO:0000256" key="1">
    <source>
        <dbReference type="ARBA" id="ARBA00004834"/>
    </source>
</evidence>
<dbReference type="InterPro" id="IPR023296">
    <property type="entry name" value="Glyco_hydro_beta-prop_sf"/>
</dbReference>
<dbReference type="PIRSF" id="PIRSF026534">
    <property type="entry name" value="Endo_alpha-L-arabinosidase"/>
    <property type="match status" value="1"/>
</dbReference>
<dbReference type="InterPro" id="IPR050727">
    <property type="entry name" value="GH43_arabinanases"/>
</dbReference>
<sequence>MKDKLSKKYKLLIILMLCGTWGMAQPNWKPDDSKGFVAHDPVMIKEGDDFYLFTTGGGMAKSTDLEKWKRLKRVPSKLEWVTDDIIPGYRGGYWAPDIQYLDGTYYLYYSPSAFAKNTSAIGVMTNKTLDQKSPDYEWVDHGMILQSIPGRDFWNAIDANVYFDRKWGGEVTGWLSFGSFWGGLKLVKLDSTMKALAEPQEWYTIAKQERTFGMPDTDPGDGTIEAPFIYKRHQYYYLFVSTDYCCRGLDSTYKVLVGRSRDIRGPYFDKEGKPLYAGGGTFVAGETDEYAGIGHCAVYDFDGQTYFVAHGYDKDDKGHSKLVIKTIEWDRSEWPTVQF</sequence>
<comment type="pathway">
    <text evidence="1 5">Glycan metabolism; L-arabinan degradation.</text>
</comment>
<gene>
    <name evidence="7" type="ORF">N7U62_11850</name>
</gene>
<dbReference type="Proteomes" id="UP001300692">
    <property type="component" value="Unassembled WGS sequence"/>
</dbReference>
<keyword evidence="3 5" id="KW-0378">Hydrolase</keyword>
<feature type="signal peptide" evidence="6">
    <location>
        <begin position="1"/>
        <end position="24"/>
    </location>
</feature>
<proteinExistence type="inferred from homology"/>
<keyword evidence="4 5" id="KW-0326">Glycosidase</keyword>
<dbReference type="EMBL" id="JAOYOD010000001">
    <property type="protein sequence ID" value="MCV9387362.1"/>
    <property type="molecule type" value="Genomic_DNA"/>
</dbReference>
<keyword evidence="6" id="KW-0732">Signal</keyword>
<dbReference type="InterPro" id="IPR006710">
    <property type="entry name" value="Glyco_hydro_43"/>
</dbReference>
<name>A0ABT3CUP6_9BACT</name>
<organism evidence="7 8">
    <name type="scientific">Reichenbachiella ulvae</name>
    <dbReference type="NCBI Taxonomy" id="2980104"/>
    <lineage>
        <taxon>Bacteria</taxon>
        <taxon>Pseudomonadati</taxon>
        <taxon>Bacteroidota</taxon>
        <taxon>Cytophagia</taxon>
        <taxon>Cytophagales</taxon>
        <taxon>Reichenbachiellaceae</taxon>
        <taxon>Reichenbachiella</taxon>
    </lineage>
</organism>
<comment type="similarity">
    <text evidence="2 5">Belongs to the glycosyl hydrolase 43 family.</text>
</comment>
<keyword evidence="8" id="KW-1185">Reference proteome</keyword>
<dbReference type="Gene3D" id="2.115.10.20">
    <property type="entry name" value="Glycosyl hydrolase domain, family 43"/>
    <property type="match status" value="1"/>
</dbReference>
<evidence type="ECO:0000256" key="6">
    <source>
        <dbReference type="SAM" id="SignalP"/>
    </source>
</evidence>
<evidence type="ECO:0000313" key="8">
    <source>
        <dbReference type="Proteomes" id="UP001300692"/>
    </source>
</evidence>
<dbReference type="PANTHER" id="PTHR43301">
    <property type="entry name" value="ARABINAN ENDO-1,5-ALPHA-L-ARABINOSIDASE"/>
    <property type="match status" value="1"/>
</dbReference>
<dbReference type="SUPFAM" id="SSF75005">
    <property type="entry name" value="Arabinanase/levansucrase/invertase"/>
    <property type="match status" value="1"/>
</dbReference>
<reference evidence="7 8" key="1">
    <citation type="submission" date="2022-10" db="EMBL/GenBank/DDBJ databases">
        <title>Comparative genomics and taxonomic characterization of three novel marine species of genus Reichenbachiella exhibiting antioxidant and polysaccharide degradation activities.</title>
        <authorList>
            <person name="Muhammad N."/>
            <person name="Lee Y.-J."/>
            <person name="Ko J."/>
            <person name="Kim S.-G."/>
        </authorList>
    </citation>
    <scope>NUCLEOTIDE SEQUENCE [LARGE SCALE GENOMIC DNA]</scope>
    <source>
        <strain evidence="7 8">ABR2-5</strain>
    </source>
</reference>
<evidence type="ECO:0000256" key="2">
    <source>
        <dbReference type="ARBA" id="ARBA00009865"/>
    </source>
</evidence>
<evidence type="ECO:0000313" key="7">
    <source>
        <dbReference type="EMBL" id="MCV9387362.1"/>
    </source>
</evidence>